<name>A0AAD8QE47_LOLMU</name>
<keyword evidence="2" id="KW-1185">Reference proteome</keyword>
<accession>A0AAD8QE47</accession>
<dbReference type="AlphaFoldDB" id="A0AAD8QE47"/>
<sequence length="130" mass="14625">MDQSKVISDYMIHLLVVNPAMLSVGSEVDKYVECFKYEGLGLEEEHHAVFSVLQEVWVRLLLYAAGKCRPEEHARRLSMGGEFLTLVWLAMLHRAMGDQAGLRLHPMLPGDEIQVSTSSADRVDCPLFGH</sequence>
<comment type="caution">
    <text evidence="1">The sequence shown here is derived from an EMBL/GenBank/DDBJ whole genome shotgun (WGS) entry which is preliminary data.</text>
</comment>
<evidence type="ECO:0000313" key="2">
    <source>
        <dbReference type="Proteomes" id="UP001231189"/>
    </source>
</evidence>
<proteinExistence type="predicted"/>
<dbReference type="Pfam" id="PF04578">
    <property type="entry name" value="DUF594"/>
    <property type="match status" value="1"/>
</dbReference>
<dbReference type="EMBL" id="JAUUTY010000566">
    <property type="protein sequence ID" value="KAK1600790.1"/>
    <property type="molecule type" value="Genomic_DNA"/>
</dbReference>
<organism evidence="1 2">
    <name type="scientific">Lolium multiflorum</name>
    <name type="common">Italian ryegrass</name>
    <name type="synonym">Lolium perenne subsp. multiflorum</name>
    <dbReference type="NCBI Taxonomy" id="4521"/>
    <lineage>
        <taxon>Eukaryota</taxon>
        <taxon>Viridiplantae</taxon>
        <taxon>Streptophyta</taxon>
        <taxon>Embryophyta</taxon>
        <taxon>Tracheophyta</taxon>
        <taxon>Spermatophyta</taxon>
        <taxon>Magnoliopsida</taxon>
        <taxon>Liliopsida</taxon>
        <taxon>Poales</taxon>
        <taxon>Poaceae</taxon>
        <taxon>BOP clade</taxon>
        <taxon>Pooideae</taxon>
        <taxon>Poodae</taxon>
        <taxon>Poeae</taxon>
        <taxon>Poeae Chloroplast Group 2 (Poeae type)</taxon>
        <taxon>Loliodinae</taxon>
        <taxon>Loliinae</taxon>
        <taxon>Lolium</taxon>
    </lineage>
</organism>
<dbReference type="InterPro" id="IPR007658">
    <property type="entry name" value="DUF594"/>
</dbReference>
<reference evidence="1" key="1">
    <citation type="submission" date="2023-07" db="EMBL/GenBank/DDBJ databases">
        <title>A chromosome-level genome assembly of Lolium multiflorum.</title>
        <authorList>
            <person name="Chen Y."/>
            <person name="Copetti D."/>
            <person name="Kolliker R."/>
            <person name="Studer B."/>
        </authorList>
    </citation>
    <scope>NUCLEOTIDE SEQUENCE</scope>
    <source>
        <strain evidence="1">02402/16</strain>
        <tissue evidence="1">Leaf</tissue>
    </source>
</reference>
<gene>
    <name evidence="1" type="ORF">QYE76_018001</name>
</gene>
<dbReference type="Proteomes" id="UP001231189">
    <property type="component" value="Unassembled WGS sequence"/>
</dbReference>
<protein>
    <submittedName>
        <fullName evidence="1">Uncharacterized protein</fullName>
    </submittedName>
</protein>
<evidence type="ECO:0000313" key="1">
    <source>
        <dbReference type="EMBL" id="KAK1600790.1"/>
    </source>
</evidence>
<dbReference type="PANTHER" id="PTHR31325">
    <property type="entry name" value="OS01G0798800 PROTEIN-RELATED"/>
    <property type="match status" value="1"/>
</dbReference>